<evidence type="ECO:0000313" key="2">
    <source>
        <dbReference type="EMBL" id="MDX5932700.1"/>
    </source>
</evidence>
<feature type="compositionally biased region" description="Basic and acidic residues" evidence="1">
    <location>
        <begin position="256"/>
        <end position="269"/>
    </location>
</feature>
<gene>
    <name evidence="2" type="ORF">SIL87_18265</name>
</gene>
<feature type="region of interest" description="Disordered" evidence="1">
    <location>
        <begin position="189"/>
        <end position="223"/>
    </location>
</feature>
<reference evidence="2 3" key="1">
    <citation type="submission" date="2023-11" db="EMBL/GenBank/DDBJ databases">
        <title>MicrobeMod: A computational toolkit for identifying prokaryotic methylation and restriction-modification with nanopore sequencing.</title>
        <authorList>
            <person name="Crits-Christoph A."/>
            <person name="Kang S.C."/>
            <person name="Lee H."/>
            <person name="Ostrov N."/>
        </authorList>
    </citation>
    <scope>NUCLEOTIDE SEQUENCE [LARGE SCALE GENOMIC DNA]</scope>
    <source>
        <strain evidence="2 3">DSMZ 700</strain>
    </source>
</reference>
<dbReference type="RefSeq" id="WP_319615552.1">
    <property type="nucleotide sequence ID" value="NZ_JAWXYB010000018.1"/>
</dbReference>
<evidence type="ECO:0000256" key="1">
    <source>
        <dbReference type="SAM" id="MobiDB-lite"/>
    </source>
</evidence>
<protein>
    <submittedName>
        <fullName evidence="2">Uncharacterized protein</fullName>
    </submittedName>
</protein>
<accession>A0AAW9DVG9</accession>
<comment type="caution">
    <text evidence="2">The sequence shown here is derived from an EMBL/GenBank/DDBJ whole genome shotgun (WGS) entry which is preliminary data.</text>
</comment>
<evidence type="ECO:0000313" key="3">
    <source>
        <dbReference type="Proteomes" id="UP001279553"/>
    </source>
</evidence>
<dbReference type="Proteomes" id="UP001279553">
    <property type="component" value="Unassembled WGS sequence"/>
</dbReference>
<feature type="compositionally biased region" description="Gly residues" evidence="1">
    <location>
        <begin position="195"/>
        <end position="210"/>
    </location>
</feature>
<name>A0AAW9DVG9_ACIAO</name>
<proteinExistence type="predicted"/>
<keyword evidence="3" id="KW-1185">Reference proteome</keyword>
<sequence length="337" mass="36529">MRTTRDTTGAHYARYVRKWTSLVRRSRRLEGRFAPRCAVLATGKRQATPGMRGYAGVDFGRAMRGLVSPVAARAAAVKRGDRVAWYKGERALRGGAEATAHERVVRSVVARFAGSGRWRERGADAGPGLARSMRARWQLAGMFRSGSGWTMREGMPAIRMPMGRGVSGLLPGAKRYRWEDFGERAGTDAGLRSGRTGGFGQGRRAVGGGWRSVRGQPASGRAFAPVGRSRGMFAEGAAEYRAPYAGTDRMKERYPRDGDWHKGADDPHRAGRTGWSRAGHADDAASGVMKVPAAVAPPDMMRIMGELFGDEARRPPSGVTGFDARMSPIFAGRKPGF</sequence>
<dbReference type="AlphaFoldDB" id="A0AAW9DVG9"/>
<dbReference type="EMBL" id="JAWXYB010000018">
    <property type="protein sequence ID" value="MDX5932700.1"/>
    <property type="molecule type" value="Genomic_DNA"/>
</dbReference>
<feature type="region of interest" description="Disordered" evidence="1">
    <location>
        <begin position="256"/>
        <end position="282"/>
    </location>
</feature>
<organism evidence="2 3">
    <name type="scientific">Acidiphilium acidophilum</name>
    <name type="common">Thiobacillus acidophilus</name>
    <dbReference type="NCBI Taxonomy" id="76588"/>
    <lineage>
        <taxon>Bacteria</taxon>
        <taxon>Pseudomonadati</taxon>
        <taxon>Pseudomonadota</taxon>
        <taxon>Alphaproteobacteria</taxon>
        <taxon>Acetobacterales</taxon>
        <taxon>Acidocellaceae</taxon>
        <taxon>Acidiphilium</taxon>
    </lineage>
</organism>